<reference evidence="6 7" key="1">
    <citation type="submission" date="2016-10" db="EMBL/GenBank/DDBJ databases">
        <title>Actinomyces aegypiusis sp. nov., isolated from the Aegypius monachus in Qinghai Tibet Plateau China.</title>
        <authorList>
            <person name="Wang Y."/>
        </authorList>
    </citation>
    <scope>NUCLEOTIDE SEQUENCE [LARGE SCALE GENOMIC DNA]</scope>
    <source>
        <strain evidence="6 7">VUL4_3</strain>
    </source>
</reference>
<sequence>MKLLRLKFAGIGPFRKEFEVNFENFGDSGIFLLEGPTGSGKSTIIDAISFALFGVVAGLEDSSKDRLRSDHCDDHEPSYVELDFQVDAGTFRIHRSPQYERSDRKTPVSAKVSLSRLSTEGGAESVISNRVKEVALELSNLVGLTKEQFLQTVVLPQGKFQTFLRAEPKERQGVLESIFSTQIYSEITKLLAEKAKTVRAASEQQRRVLESNAQTVWKVSQQIDDQISEISELSLEKKFLHGQWTKESFLNLAQPLVHTAAVSAGLEQASSVSKDWKSKLEEITEVIQHFQERRQLIATKADKTYNDAKILHKNFERGAKAQTLLTELSAQKAEIDSQKKALESHQASQAVLVAIKNQKQLSQKIQNLTAELETIHELWQAKWADSTGEKLRALPFADLAMSPDTIYQELENKILGSAQQIPTTIEEYQPANWDITQVTKQLCHKLSEDSFTDFSKLEELETNTAFKQFEAQLSAAKQTNKAIINWQNESSKASEKQAVLLPMISDLETKLAKFPELQAKLKSELLETKKQADEFPELKVSLKTAKQQADLYAEYASELGKEKRLQTKHQNLEKKRDEQQQNLNNTVSAWQASAAIRMAATLAPNDPCPVCFAPYDPKRAQHDSTEFVPDSAIETANMAFKAAQDKLQESSQALEMVKAKLASLASQLVSTDKSVIAKQLEDTTAKWQAAKTASAKLTRLEKSQADLQKEQEELNAKLPALKAESNQLTRRWEEAWLHLRLNQKYLDFLLGDFTTVESLEQAGSEFKQLAQKRQKAIEKLEENRETLKIAEENLQQTLTDSPFEKVEEALASKLSSQQVADYTDSTTRWQKQLTLAEGTLAEPEVKTALTTEVLPDLQVLADQSSTEKHNLQVTNGLVGQFSILSEQLSQALTSFVQSYQQLEKLELQNAALLRVGVLVAGTTKDNLVGTPLSHYVLRQKLEDVLAATNPLLRLMSDGRFYLERTDLQPGQTTRTGGLGLVIHDVHADKIRATKTLSGGESFMAALALALGLCQVVSAQNGGITIESMFIDEGFGTLSPNYLDTVIAQLTKLSAQGISVGLISHVPALKEQISDRITISPKPDGTSTLRVTS</sequence>
<dbReference type="GO" id="GO:0016887">
    <property type="term" value="F:ATP hydrolysis activity"/>
    <property type="evidence" value="ECO:0007669"/>
    <property type="project" value="InterPro"/>
</dbReference>
<evidence type="ECO:0000313" key="6">
    <source>
        <dbReference type="EMBL" id="AOZ72477.1"/>
    </source>
</evidence>
<dbReference type="KEGG" id="avu:BK816_03515"/>
<dbReference type="PANTHER" id="PTHR32114:SF2">
    <property type="entry name" value="ABC TRANSPORTER ABCH.3"/>
    <property type="match status" value="1"/>
</dbReference>
<evidence type="ECO:0000259" key="5">
    <source>
        <dbReference type="Pfam" id="PF13476"/>
    </source>
</evidence>
<evidence type="ECO:0000256" key="1">
    <source>
        <dbReference type="ARBA" id="ARBA00006930"/>
    </source>
</evidence>
<dbReference type="SUPFAM" id="SSF52540">
    <property type="entry name" value="P-loop containing nucleoside triphosphate hydrolases"/>
    <property type="match status" value="1"/>
</dbReference>
<evidence type="ECO:0000313" key="7">
    <source>
        <dbReference type="Proteomes" id="UP000176288"/>
    </source>
</evidence>
<comment type="subunit">
    <text evidence="2">Heterodimer of SbcC and SbcD.</text>
</comment>
<feature type="coiled-coil region" evidence="4">
    <location>
        <begin position="562"/>
        <end position="589"/>
    </location>
</feature>
<feature type="coiled-coil region" evidence="4">
    <location>
        <begin position="759"/>
        <end position="800"/>
    </location>
</feature>
<dbReference type="Pfam" id="PF13558">
    <property type="entry name" value="SbcC_Walker_B"/>
    <property type="match status" value="1"/>
</dbReference>
<dbReference type="InterPro" id="IPR038729">
    <property type="entry name" value="Rad50/SbcC_AAA"/>
</dbReference>
<dbReference type="Pfam" id="PF13476">
    <property type="entry name" value="AAA_23"/>
    <property type="match status" value="1"/>
</dbReference>
<dbReference type="RefSeq" id="WP_071163943.1">
    <property type="nucleotide sequence ID" value="NZ_CP017812.1"/>
</dbReference>
<dbReference type="InterPro" id="IPR027417">
    <property type="entry name" value="P-loop_NTPase"/>
</dbReference>
<dbReference type="STRING" id="1912795.BK816_03515"/>
<name>A0A1D9MJJ5_9ACTO</name>
<evidence type="ECO:0000256" key="3">
    <source>
        <dbReference type="ARBA" id="ARBA00013368"/>
    </source>
</evidence>
<dbReference type="Proteomes" id="UP000176288">
    <property type="component" value="Chromosome"/>
</dbReference>
<dbReference type="AlphaFoldDB" id="A0A1D9MJJ5"/>
<keyword evidence="4" id="KW-0175">Coiled coil</keyword>
<comment type="similarity">
    <text evidence="1">Belongs to the SMC family. SbcC subfamily.</text>
</comment>
<accession>A0A1D9MJJ5</accession>
<evidence type="ECO:0000256" key="4">
    <source>
        <dbReference type="SAM" id="Coils"/>
    </source>
</evidence>
<organism evidence="6 7">
    <name type="scientific">Boudabousia tangfeifanii</name>
    <dbReference type="NCBI Taxonomy" id="1912795"/>
    <lineage>
        <taxon>Bacteria</taxon>
        <taxon>Bacillati</taxon>
        <taxon>Actinomycetota</taxon>
        <taxon>Actinomycetes</taxon>
        <taxon>Actinomycetales</taxon>
        <taxon>Actinomycetaceae</taxon>
        <taxon>Boudabousia</taxon>
    </lineage>
</organism>
<feature type="coiled-coil region" evidence="4">
    <location>
        <begin position="325"/>
        <end position="378"/>
    </location>
</feature>
<evidence type="ECO:0000256" key="2">
    <source>
        <dbReference type="ARBA" id="ARBA00011322"/>
    </source>
</evidence>
<feature type="domain" description="Rad50/SbcC-type AAA" evidence="5">
    <location>
        <begin position="5"/>
        <end position="230"/>
    </location>
</feature>
<dbReference type="EMBL" id="CP017812">
    <property type="protein sequence ID" value="AOZ72477.1"/>
    <property type="molecule type" value="Genomic_DNA"/>
</dbReference>
<keyword evidence="7" id="KW-1185">Reference proteome</keyword>
<dbReference type="PANTHER" id="PTHR32114">
    <property type="entry name" value="ABC TRANSPORTER ABCH.3"/>
    <property type="match status" value="1"/>
</dbReference>
<protein>
    <recommendedName>
        <fullName evidence="3">Nuclease SbcCD subunit C</fullName>
    </recommendedName>
</protein>
<gene>
    <name evidence="6" type="ORF">BK816_03515</name>
</gene>
<dbReference type="OrthoDB" id="9795626at2"/>
<dbReference type="Gene3D" id="3.40.50.300">
    <property type="entry name" value="P-loop containing nucleotide triphosphate hydrolases"/>
    <property type="match status" value="2"/>
</dbReference>
<dbReference type="GO" id="GO:0006302">
    <property type="term" value="P:double-strand break repair"/>
    <property type="evidence" value="ECO:0007669"/>
    <property type="project" value="InterPro"/>
</dbReference>
<feature type="coiled-coil region" evidence="4">
    <location>
        <begin position="640"/>
        <end position="731"/>
    </location>
</feature>
<proteinExistence type="inferred from homology"/>